<dbReference type="GeneID" id="101856256"/>
<dbReference type="InterPro" id="IPR042269">
    <property type="entry name" value="Ser_carbopepase_S28_SKS"/>
</dbReference>
<keyword evidence="2 8" id="KW-0645">Protease</keyword>
<protein>
    <submittedName>
        <fullName evidence="8">Serine protease K12H4.7</fullName>
    </submittedName>
</protein>
<evidence type="ECO:0000256" key="2">
    <source>
        <dbReference type="ARBA" id="ARBA00022670"/>
    </source>
</evidence>
<dbReference type="Gene3D" id="1.20.120.980">
    <property type="entry name" value="Serine carboxypeptidase S28, SKS domain"/>
    <property type="match status" value="1"/>
</dbReference>
<organism evidence="7 8">
    <name type="scientific">Aplysia californica</name>
    <name type="common">California sea hare</name>
    <dbReference type="NCBI Taxonomy" id="6500"/>
    <lineage>
        <taxon>Eukaryota</taxon>
        <taxon>Metazoa</taxon>
        <taxon>Spiralia</taxon>
        <taxon>Lophotrochozoa</taxon>
        <taxon>Mollusca</taxon>
        <taxon>Gastropoda</taxon>
        <taxon>Heterobranchia</taxon>
        <taxon>Euthyneura</taxon>
        <taxon>Tectipleura</taxon>
        <taxon>Aplysiida</taxon>
        <taxon>Aplysioidea</taxon>
        <taxon>Aplysiidae</taxon>
        <taxon>Aplysia</taxon>
    </lineage>
</organism>
<feature type="signal peptide" evidence="6">
    <location>
        <begin position="1"/>
        <end position="20"/>
    </location>
</feature>
<dbReference type="Proteomes" id="UP000694888">
    <property type="component" value="Unplaced"/>
</dbReference>
<dbReference type="PANTHER" id="PTHR11010:SF5">
    <property type="entry name" value="RE36938P-RELATED"/>
    <property type="match status" value="1"/>
</dbReference>
<evidence type="ECO:0000256" key="6">
    <source>
        <dbReference type="SAM" id="SignalP"/>
    </source>
</evidence>
<keyword evidence="7" id="KW-1185">Reference proteome</keyword>
<evidence type="ECO:0000256" key="1">
    <source>
        <dbReference type="ARBA" id="ARBA00011079"/>
    </source>
</evidence>
<comment type="similarity">
    <text evidence="1">Belongs to the peptidase S28 family.</text>
</comment>
<sequence length="479" mass="52965">MKISLSFGLLLLALFASGDAAVPIVSGFLPPPEGTGASPAPDQWFEQPLDHFDGANPRTWKQRYFTSSAHYTKGGPLFVFIGGEGGMSPIWLDEGAWVEYAKTYKAFLVAIEHRYYGKSRPTEDMSTENLQFLSSEQALADLANLLTMLRKQMGGPKVIVFGGSYAGALAAWFRYKYPHIAHGSVASSGPVLAKVDFLEYFEVVDASLRTYDGRGACNDAISKATQEVQAMTETKAGRDKLFLLFKLCDRLNMSIPEDISSFYESLSGPFAGAVQYNSGPPGKTNIDKLCSIMTDSRKGSYVERLAEVVKPDPCLDYKYSKYIKMMRDAEWGPSAGVGMRQWIYQTCTEFGYYQTSESSHQPFGHQFSLPYFIQQCTDIYGSQFIKTLVSRDIVRSNEDYAGLGPKMSRVVFPNGSIDPWHALGVLKDIGPDAKAIFINGTSHCENMGSPSPNDSPQLKQARAEIRSSIGQWLEADTDY</sequence>
<keyword evidence="3 6" id="KW-0732">Signal</keyword>
<evidence type="ECO:0000256" key="5">
    <source>
        <dbReference type="ARBA" id="ARBA00023180"/>
    </source>
</evidence>
<gene>
    <name evidence="8" type="primary">LOC101856256</name>
</gene>
<dbReference type="SUPFAM" id="SSF53474">
    <property type="entry name" value="alpha/beta-Hydrolases"/>
    <property type="match status" value="1"/>
</dbReference>
<dbReference type="InterPro" id="IPR008758">
    <property type="entry name" value="Peptidase_S28"/>
</dbReference>
<reference evidence="8" key="1">
    <citation type="submission" date="2025-08" db="UniProtKB">
        <authorList>
            <consortium name="RefSeq"/>
        </authorList>
    </citation>
    <scope>IDENTIFICATION</scope>
</reference>
<evidence type="ECO:0000313" key="7">
    <source>
        <dbReference type="Proteomes" id="UP000694888"/>
    </source>
</evidence>
<dbReference type="Pfam" id="PF05577">
    <property type="entry name" value="Peptidase_S28"/>
    <property type="match status" value="1"/>
</dbReference>
<feature type="chain" id="PRO_5045509844" evidence="6">
    <location>
        <begin position="21"/>
        <end position="479"/>
    </location>
</feature>
<evidence type="ECO:0000256" key="4">
    <source>
        <dbReference type="ARBA" id="ARBA00022801"/>
    </source>
</evidence>
<dbReference type="InterPro" id="IPR029058">
    <property type="entry name" value="AB_hydrolase_fold"/>
</dbReference>
<evidence type="ECO:0000256" key="3">
    <source>
        <dbReference type="ARBA" id="ARBA00022729"/>
    </source>
</evidence>
<dbReference type="Gene3D" id="3.40.50.1820">
    <property type="entry name" value="alpha/beta hydrolase"/>
    <property type="match status" value="1"/>
</dbReference>
<dbReference type="GO" id="GO:0006508">
    <property type="term" value="P:proteolysis"/>
    <property type="evidence" value="ECO:0007669"/>
    <property type="project" value="UniProtKB-KW"/>
</dbReference>
<name>A0ABM0ZXZ9_APLCA</name>
<keyword evidence="5" id="KW-0325">Glycoprotein</keyword>
<dbReference type="RefSeq" id="XP_012936810.1">
    <property type="nucleotide sequence ID" value="XM_013081356.2"/>
</dbReference>
<dbReference type="GO" id="GO:0008233">
    <property type="term" value="F:peptidase activity"/>
    <property type="evidence" value="ECO:0007669"/>
    <property type="project" value="UniProtKB-KW"/>
</dbReference>
<proteinExistence type="inferred from homology"/>
<keyword evidence="4" id="KW-0378">Hydrolase</keyword>
<accession>A0ABM0ZXZ9</accession>
<dbReference type="PANTHER" id="PTHR11010">
    <property type="entry name" value="PROTEASE S28 PRO-X CARBOXYPEPTIDASE-RELATED"/>
    <property type="match status" value="1"/>
</dbReference>
<evidence type="ECO:0000313" key="8">
    <source>
        <dbReference type="RefSeq" id="XP_012936810.1"/>
    </source>
</evidence>